<gene>
    <name evidence="2" type="ORF">HMPREF2130_08595</name>
</gene>
<keyword evidence="1" id="KW-1133">Transmembrane helix</keyword>
<organism evidence="2 3">
    <name type="scientific">Oligella urethralis DNF00040</name>
    <dbReference type="NCBI Taxonomy" id="1401065"/>
    <lineage>
        <taxon>Bacteria</taxon>
        <taxon>Pseudomonadati</taxon>
        <taxon>Pseudomonadota</taxon>
        <taxon>Betaproteobacteria</taxon>
        <taxon>Burkholderiales</taxon>
        <taxon>Alcaligenaceae</taxon>
        <taxon>Oligella</taxon>
    </lineage>
</organism>
<proteinExistence type="predicted"/>
<dbReference type="RefSeq" id="WP_018026120.1">
    <property type="nucleotide sequence ID" value="NZ_JRNI01000037.1"/>
</dbReference>
<dbReference type="Pfam" id="PF05545">
    <property type="entry name" value="FixQ"/>
    <property type="match status" value="1"/>
</dbReference>
<dbReference type="InterPro" id="IPR008621">
    <property type="entry name" value="Cbb3-typ_cyt_oxidase_comp"/>
</dbReference>
<keyword evidence="1" id="KW-0472">Membrane</keyword>
<sequence>MWGALNGIATFLAIVVFLGIVWWAFSKQRRKDNEEAALLPFSLEDEKNLSADSERKDKDHE</sequence>
<comment type="caution">
    <text evidence="2">The sequence shown here is derived from an EMBL/GenBank/DDBJ whole genome shotgun (WGS) entry which is preliminary data.</text>
</comment>
<evidence type="ECO:0000313" key="2">
    <source>
        <dbReference type="EMBL" id="KGF29584.1"/>
    </source>
</evidence>
<dbReference type="EMBL" id="JRNI01000037">
    <property type="protein sequence ID" value="KGF29584.1"/>
    <property type="molecule type" value="Genomic_DNA"/>
</dbReference>
<keyword evidence="1" id="KW-0812">Transmembrane</keyword>
<dbReference type="Proteomes" id="UP000029629">
    <property type="component" value="Unassembled WGS sequence"/>
</dbReference>
<reference evidence="2 3" key="1">
    <citation type="submission" date="2014-07" db="EMBL/GenBank/DDBJ databases">
        <authorList>
            <person name="McCorrison J."/>
            <person name="Sanka R."/>
            <person name="Torralba M."/>
            <person name="Gillis M."/>
            <person name="Haft D.H."/>
            <person name="Methe B."/>
            <person name="Sutton G."/>
            <person name="Nelson K.E."/>
        </authorList>
    </citation>
    <scope>NUCLEOTIDE SEQUENCE [LARGE SCALE GENOMIC DNA]</scope>
    <source>
        <strain evidence="2 3">DNF00040</strain>
    </source>
</reference>
<dbReference type="CDD" id="cd01324">
    <property type="entry name" value="cbb3_Oxidase_CcoQ"/>
    <property type="match status" value="1"/>
</dbReference>
<protein>
    <recommendedName>
        <fullName evidence="4">Cytochrome C oxidase</fullName>
    </recommendedName>
</protein>
<evidence type="ECO:0000256" key="1">
    <source>
        <dbReference type="SAM" id="Phobius"/>
    </source>
</evidence>
<accession>A0A096B8P6</accession>
<dbReference type="GeneID" id="93427792"/>
<dbReference type="eggNOG" id="COG4736">
    <property type="taxonomic scope" value="Bacteria"/>
</dbReference>
<keyword evidence="3" id="KW-1185">Reference proteome</keyword>
<dbReference type="AlphaFoldDB" id="A0A096B8P6"/>
<feature type="transmembrane region" description="Helical" evidence="1">
    <location>
        <begin position="6"/>
        <end position="25"/>
    </location>
</feature>
<evidence type="ECO:0000313" key="3">
    <source>
        <dbReference type="Proteomes" id="UP000029629"/>
    </source>
</evidence>
<dbReference type="OrthoDB" id="8604580at2"/>
<name>A0A096B8P6_9BURK</name>
<evidence type="ECO:0008006" key="4">
    <source>
        <dbReference type="Google" id="ProtNLM"/>
    </source>
</evidence>